<dbReference type="EMBL" id="MEYS01000002">
    <property type="protein sequence ID" value="OGD33993.1"/>
    <property type="molecule type" value="Genomic_DNA"/>
</dbReference>
<proteinExistence type="predicted"/>
<dbReference type="Pfam" id="PF18893">
    <property type="entry name" value="DUF5652"/>
    <property type="match status" value="1"/>
</dbReference>
<feature type="transmembrane region" description="Helical" evidence="1">
    <location>
        <begin position="38"/>
        <end position="58"/>
    </location>
</feature>
<evidence type="ECO:0000313" key="3">
    <source>
        <dbReference type="EMBL" id="OGD33993.1"/>
    </source>
</evidence>
<sequence>MEQFFAENSWIVAVAVVWTLPWKGVALWKAARAGSLKWFIALLVVNTLGVLEILYIFIFSKKKPKSEGVSNA</sequence>
<dbReference type="Proteomes" id="UP000176650">
    <property type="component" value="Unassembled WGS sequence"/>
</dbReference>
<dbReference type="AlphaFoldDB" id="A0A1F5BTQ8"/>
<gene>
    <name evidence="3" type="ORF">A2988_00710</name>
</gene>
<protein>
    <recommendedName>
        <fullName evidence="2">DUF5652 domain-containing protein</fullName>
    </recommendedName>
</protein>
<reference evidence="3 4" key="1">
    <citation type="journal article" date="2016" name="Nat. Commun.">
        <title>Thousands of microbial genomes shed light on interconnected biogeochemical processes in an aquifer system.</title>
        <authorList>
            <person name="Anantharaman K."/>
            <person name="Brown C.T."/>
            <person name="Hug L.A."/>
            <person name="Sharon I."/>
            <person name="Castelle C.J."/>
            <person name="Probst A.J."/>
            <person name="Thomas B.C."/>
            <person name="Singh A."/>
            <person name="Wilkins M.J."/>
            <person name="Karaoz U."/>
            <person name="Brodie E.L."/>
            <person name="Williams K.H."/>
            <person name="Hubbard S.S."/>
            <person name="Banfield J.F."/>
        </authorList>
    </citation>
    <scope>NUCLEOTIDE SEQUENCE [LARGE SCALE GENOMIC DNA]</scope>
</reference>
<evidence type="ECO:0000256" key="1">
    <source>
        <dbReference type="SAM" id="Phobius"/>
    </source>
</evidence>
<dbReference type="STRING" id="1797298.A2988_00710"/>
<evidence type="ECO:0000259" key="2">
    <source>
        <dbReference type="Pfam" id="PF18893"/>
    </source>
</evidence>
<dbReference type="InterPro" id="IPR043712">
    <property type="entry name" value="DUF5652"/>
</dbReference>
<feature type="domain" description="DUF5652" evidence="2">
    <location>
        <begin position="7"/>
        <end position="65"/>
    </location>
</feature>
<accession>A0A1F5BTQ8</accession>
<organism evidence="3 4">
    <name type="scientific">Candidatus Azambacteria bacterium RIFCSPLOWO2_01_FULL_46_25</name>
    <dbReference type="NCBI Taxonomy" id="1797298"/>
    <lineage>
        <taxon>Bacteria</taxon>
        <taxon>Candidatus Azamiibacteriota</taxon>
    </lineage>
</organism>
<comment type="caution">
    <text evidence="3">The sequence shown here is derived from an EMBL/GenBank/DDBJ whole genome shotgun (WGS) entry which is preliminary data.</text>
</comment>
<evidence type="ECO:0000313" key="4">
    <source>
        <dbReference type="Proteomes" id="UP000176650"/>
    </source>
</evidence>
<keyword evidence="1" id="KW-1133">Transmembrane helix</keyword>
<keyword evidence="1" id="KW-0472">Membrane</keyword>
<name>A0A1F5BTQ8_9BACT</name>
<keyword evidence="1" id="KW-0812">Transmembrane</keyword>